<evidence type="ECO:0000256" key="1">
    <source>
        <dbReference type="ARBA" id="ARBA00023002"/>
    </source>
</evidence>
<dbReference type="PANTHER" id="PTHR43818">
    <property type="entry name" value="BCDNA.GH03377"/>
    <property type="match status" value="1"/>
</dbReference>
<keyword evidence="5" id="KW-1185">Reference proteome</keyword>
<dbReference type="EMBL" id="CP023700">
    <property type="protein sequence ID" value="QEU83893.1"/>
    <property type="molecule type" value="Genomic_DNA"/>
</dbReference>
<evidence type="ECO:0000313" key="5">
    <source>
        <dbReference type="Proteomes" id="UP000327143"/>
    </source>
</evidence>
<organism evidence="4 5">
    <name type="scientific">Streptomyces viridosporus T7A</name>
    <dbReference type="NCBI Taxonomy" id="665577"/>
    <lineage>
        <taxon>Bacteria</taxon>
        <taxon>Bacillati</taxon>
        <taxon>Actinomycetota</taxon>
        <taxon>Actinomycetes</taxon>
        <taxon>Kitasatosporales</taxon>
        <taxon>Streptomycetaceae</taxon>
        <taxon>Streptomyces</taxon>
    </lineage>
</organism>
<dbReference type="InterPro" id="IPR055170">
    <property type="entry name" value="GFO_IDH_MocA-like_dom"/>
</dbReference>
<dbReference type="Gene3D" id="3.30.360.10">
    <property type="entry name" value="Dihydrodipicolinate Reductase, domain 2"/>
    <property type="match status" value="1"/>
</dbReference>
<evidence type="ECO:0000313" key="4">
    <source>
        <dbReference type="EMBL" id="QEU83893.1"/>
    </source>
</evidence>
<dbReference type="SUPFAM" id="SSF51735">
    <property type="entry name" value="NAD(P)-binding Rossmann-fold domains"/>
    <property type="match status" value="1"/>
</dbReference>
<protein>
    <submittedName>
        <fullName evidence="4">Gfo/Idh/MocA family oxidoreductase</fullName>
    </submittedName>
</protein>
<keyword evidence="1" id="KW-0560">Oxidoreductase</keyword>
<name>A0ABX6AAY2_STRVD</name>
<feature type="domain" description="GFO/IDH/MocA-like oxidoreductase" evidence="3">
    <location>
        <begin position="125"/>
        <end position="257"/>
    </location>
</feature>
<dbReference type="Proteomes" id="UP000327143">
    <property type="component" value="Chromosome"/>
</dbReference>
<reference evidence="4 5" key="1">
    <citation type="submission" date="2017-09" db="EMBL/GenBank/DDBJ databases">
        <authorList>
            <person name="Lee N."/>
            <person name="Cho B.-K."/>
        </authorList>
    </citation>
    <scope>NUCLEOTIDE SEQUENCE [LARGE SCALE GENOMIC DNA]</scope>
    <source>
        <strain evidence="4 5">ATCC 39115</strain>
    </source>
</reference>
<sequence>MRVGIIGAGGIGRVHAEAVLAGTDVSLAGVYDVDRDRARSLAGALGTRAFVSPHELYEASTGVVIASPNRTHAGYALEALDHGRSLLCEKPMAVSLAQAADMRTRAAAASAVCAMGFNYRYLKVVQEARRHIADGTLGRVLHVDIAFKRQSALTRKHFTWRDGEEERCTSGALGDLGVHLIDLLHFLFDSRIDLTCCRVGLQTKVPRKGGMEVRVDDHAFVSGLLESGPSFALTASKASQPEQTGFTLALTGSRGDLVHDSQDGPVLHLRTGVDWEQIKLLGSGGLEDPPGEVPGWADSFLDQVHAWAGAVTGAQPPLHMADFDTGYRAQRVLEELLRLGGRV</sequence>
<dbReference type="RefSeq" id="WP_004992659.1">
    <property type="nucleotide sequence ID" value="NZ_CP023700.1"/>
</dbReference>
<dbReference type="InterPro" id="IPR036291">
    <property type="entry name" value="NAD(P)-bd_dom_sf"/>
</dbReference>
<dbReference type="PANTHER" id="PTHR43818:SF11">
    <property type="entry name" value="BCDNA.GH03377"/>
    <property type="match status" value="1"/>
</dbReference>
<dbReference type="SUPFAM" id="SSF55347">
    <property type="entry name" value="Glyceraldehyde-3-phosphate dehydrogenase-like, C-terminal domain"/>
    <property type="match status" value="1"/>
</dbReference>
<dbReference type="InterPro" id="IPR050463">
    <property type="entry name" value="Gfo/Idh/MocA_oxidrdct_glycsds"/>
</dbReference>
<evidence type="ECO:0000259" key="3">
    <source>
        <dbReference type="Pfam" id="PF22725"/>
    </source>
</evidence>
<dbReference type="Pfam" id="PF22725">
    <property type="entry name" value="GFO_IDH_MocA_C3"/>
    <property type="match status" value="1"/>
</dbReference>
<feature type="domain" description="Gfo/Idh/MocA-like oxidoreductase N-terminal" evidence="2">
    <location>
        <begin position="1"/>
        <end position="117"/>
    </location>
</feature>
<gene>
    <name evidence="4" type="ORF">CP969_03720</name>
</gene>
<dbReference type="InterPro" id="IPR000683">
    <property type="entry name" value="Gfo/Idh/MocA-like_OxRdtase_N"/>
</dbReference>
<accession>A0ABX6AAY2</accession>
<dbReference type="Pfam" id="PF01408">
    <property type="entry name" value="GFO_IDH_MocA"/>
    <property type="match status" value="1"/>
</dbReference>
<evidence type="ECO:0000259" key="2">
    <source>
        <dbReference type="Pfam" id="PF01408"/>
    </source>
</evidence>
<proteinExistence type="predicted"/>
<dbReference type="Gene3D" id="3.40.50.720">
    <property type="entry name" value="NAD(P)-binding Rossmann-like Domain"/>
    <property type="match status" value="1"/>
</dbReference>